<evidence type="ECO:0000313" key="3">
    <source>
        <dbReference type="EnsemblPlants" id="Bo1g007030.1"/>
    </source>
</evidence>
<dbReference type="EnsemblPlants" id="Bo1g007030.1">
    <property type="protein sequence ID" value="Bo1g007030.1"/>
    <property type="gene ID" value="Bo1g007030"/>
</dbReference>
<evidence type="ECO:0000256" key="1">
    <source>
        <dbReference type="SAM" id="MobiDB-lite"/>
    </source>
</evidence>
<name>A0A0D3A1X7_BRAOL</name>
<dbReference type="Gramene" id="Bo1g007030.1">
    <property type="protein sequence ID" value="Bo1g007030.1"/>
    <property type="gene ID" value="Bo1g007030"/>
</dbReference>
<dbReference type="PANTHER" id="PTHR45023:SF4">
    <property type="entry name" value="GLYCINE-RICH PROTEIN-RELATED"/>
    <property type="match status" value="1"/>
</dbReference>
<feature type="compositionally biased region" description="Basic and acidic residues" evidence="1">
    <location>
        <begin position="164"/>
        <end position="177"/>
    </location>
</feature>
<keyword evidence="4" id="KW-1185">Reference proteome</keyword>
<dbReference type="Gene3D" id="1.10.10.60">
    <property type="entry name" value="Homeodomain-like"/>
    <property type="match status" value="1"/>
</dbReference>
<dbReference type="InterPro" id="IPR006912">
    <property type="entry name" value="Harbinger_derived_prot"/>
</dbReference>
<dbReference type="PROSITE" id="PS50090">
    <property type="entry name" value="MYB_LIKE"/>
    <property type="match status" value="1"/>
</dbReference>
<dbReference type="Proteomes" id="UP000032141">
    <property type="component" value="Chromosome C1"/>
</dbReference>
<evidence type="ECO:0000313" key="4">
    <source>
        <dbReference type="Proteomes" id="UP000032141"/>
    </source>
</evidence>
<evidence type="ECO:0000259" key="2">
    <source>
        <dbReference type="PROSITE" id="PS50090"/>
    </source>
</evidence>
<proteinExistence type="predicted"/>
<dbReference type="Pfam" id="PF04827">
    <property type="entry name" value="Plant_tran"/>
    <property type="match status" value="1"/>
</dbReference>
<dbReference type="AlphaFoldDB" id="A0A0D3A1X7"/>
<organism evidence="3 4">
    <name type="scientific">Brassica oleracea var. oleracea</name>
    <dbReference type="NCBI Taxonomy" id="109376"/>
    <lineage>
        <taxon>Eukaryota</taxon>
        <taxon>Viridiplantae</taxon>
        <taxon>Streptophyta</taxon>
        <taxon>Embryophyta</taxon>
        <taxon>Tracheophyta</taxon>
        <taxon>Spermatophyta</taxon>
        <taxon>Magnoliopsida</taxon>
        <taxon>eudicotyledons</taxon>
        <taxon>Gunneridae</taxon>
        <taxon>Pentapetalae</taxon>
        <taxon>rosids</taxon>
        <taxon>malvids</taxon>
        <taxon>Brassicales</taxon>
        <taxon>Brassicaceae</taxon>
        <taxon>Brassiceae</taxon>
        <taxon>Brassica</taxon>
    </lineage>
</organism>
<reference evidence="3" key="2">
    <citation type="submission" date="2015-03" db="UniProtKB">
        <authorList>
            <consortium name="EnsemblPlants"/>
        </authorList>
    </citation>
    <scope>IDENTIFICATION</scope>
</reference>
<reference evidence="3 4" key="1">
    <citation type="journal article" date="2014" name="Genome Biol.">
        <title>Transcriptome and methylome profiling reveals relics of genome dominance in the mesopolyploid Brassica oleracea.</title>
        <authorList>
            <person name="Parkin I.A."/>
            <person name="Koh C."/>
            <person name="Tang H."/>
            <person name="Robinson S.J."/>
            <person name="Kagale S."/>
            <person name="Clarke W.E."/>
            <person name="Town C.D."/>
            <person name="Nixon J."/>
            <person name="Krishnakumar V."/>
            <person name="Bidwell S.L."/>
            <person name="Denoeud F."/>
            <person name="Belcram H."/>
            <person name="Links M.G."/>
            <person name="Just J."/>
            <person name="Clarke C."/>
            <person name="Bender T."/>
            <person name="Huebert T."/>
            <person name="Mason A.S."/>
            <person name="Pires J.C."/>
            <person name="Barker G."/>
            <person name="Moore J."/>
            <person name="Walley P.G."/>
            <person name="Manoli S."/>
            <person name="Batley J."/>
            <person name="Edwards D."/>
            <person name="Nelson M.N."/>
            <person name="Wang X."/>
            <person name="Paterson A.H."/>
            <person name="King G."/>
            <person name="Bancroft I."/>
            <person name="Chalhoub B."/>
            <person name="Sharpe A.G."/>
        </authorList>
    </citation>
    <scope>NUCLEOTIDE SEQUENCE</scope>
    <source>
        <strain evidence="3 4">cv. TO1000</strain>
    </source>
</reference>
<protein>
    <recommendedName>
        <fullName evidence="2">Myb-like domain-containing protein</fullName>
    </recommendedName>
</protein>
<sequence>MDPFNFNSPGLVNLLVSQSSQTIDLGCSEVPKPASKRKWTTKEDVVLISAWLNTSKDPIVSNEQKAGTFWKRIEEYVNASPLLIGSIPREWSQCKQRWGRVNEQVCKFVGSHEAALKEQASRQNENDVMKAAHDIFFNDYLVKFSMEHCWRELRFDQKWRSHSFSKDGAKEKRKEPAEEVPVDQDVRPPGVKASKAAKRKKHTNEAAFDQIESILAAKNTISKQKILDRLLAKTEATLSPQEVCRFAGKPTIVLEAVASQDLWIWHAFFGLPGTLNDINVLDRSPVFDDILQGRAPKVKFKVNNHTYRMAYYLTDGIYPNWSTFIQSIPLPQGPKAELFAERQESTRKDVERAFGVLQSRFAIVKNPALLWDKEKIGWIMRSCVILHNMIVENERDRYTQIDTSEFESGESSRSSKVKTRTSFNIGNMLGVRNEVRDSEKHHLLKADLVENVWKKFGNVDE</sequence>
<dbReference type="PANTHER" id="PTHR45023">
    <property type="match status" value="1"/>
</dbReference>
<feature type="domain" description="Myb-like" evidence="2">
    <location>
        <begin position="31"/>
        <end position="102"/>
    </location>
</feature>
<feature type="region of interest" description="Disordered" evidence="1">
    <location>
        <begin position="164"/>
        <end position="191"/>
    </location>
</feature>
<dbReference type="HOGENOM" id="CLU_012390_5_3_1"/>
<accession>A0A0D3A1X7</accession>
<dbReference type="InterPro" id="IPR001005">
    <property type="entry name" value="SANT/Myb"/>
</dbReference>